<feature type="domain" description="Sir4 SID" evidence="2">
    <location>
        <begin position="1522"/>
        <end position="1676"/>
    </location>
</feature>
<dbReference type="InterPro" id="IPR031556">
    <property type="entry name" value="SIR4_SID"/>
</dbReference>
<feature type="compositionally biased region" description="Polar residues" evidence="1">
    <location>
        <begin position="284"/>
        <end position="321"/>
    </location>
</feature>
<dbReference type="Pfam" id="PF16991">
    <property type="entry name" value="SIR4_SID"/>
    <property type="match status" value="1"/>
</dbReference>
<dbReference type="HOGENOM" id="CLU_231042_0_0_1"/>
<keyword evidence="4" id="KW-1185">Reference proteome</keyword>
<dbReference type="CDD" id="cd22863">
    <property type="entry name" value="Sir4_CC_C"/>
    <property type="match status" value="1"/>
</dbReference>
<feature type="region of interest" description="Disordered" evidence="1">
    <location>
        <begin position="912"/>
        <end position="931"/>
    </location>
</feature>
<feature type="compositionally biased region" description="Polar residues" evidence="1">
    <location>
        <begin position="72"/>
        <end position="83"/>
    </location>
</feature>
<dbReference type="GeneID" id="14497505"/>
<feature type="compositionally biased region" description="Polar residues" evidence="1">
    <location>
        <begin position="2027"/>
        <end position="2041"/>
    </location>
</feature>
<dbReference type="Proteomes" id="UP000002866">
    <property type="component" value="Chromosome 8"/>
</dbReference>
<dbReference type="Gene3D" id="6.10.140.1820">
    <property type="match status" value="1"/>
</dbReference>
<evidence type="ECO:0000313" key="3">
    <source>
        <dbReference type="EMBL" id="CCH62348.1"/>
    </source>
</evidence>
<accession>I2H7J6</accession>
<feature type="region of interest" description="Disordered" evidence="1">
    <location>
        <begin position="1935"/>
        <end position="2045"/>
    </location>
</feature>
<dbReference type="Gene3D" id="1.20.5.730">
    <property type="entry name" value="Single helix bin"/>
    <property type="match status" value="1"/>
</dbReference>
<feature type="compositionally biased region" description="Polar residues" evidence="1">
    <location>
        <begin position="258"/>
        <end position="273"/>
    </location>
</feature>
<dbReference type="CDD" id="cd13746">
    <property type="entry name" value="Sir4p-SID_like"/>
    <property type="match status" value="1"/>
</dbReference>
<feature type="compositionally biased region" description="Low complexity" evidence="1">
    <location>
        <begin position="120"/>
        <end position="131"/>
    </location>
</feature>
<proteinExistence type="predicted"/>
<feature type="region of interest" description="Disordered" evidence="1">
    <location>
        <begin position="1540"/>
        <end position="1568"/>
    </location>
</feature>
<dbReference type="KEGG" id="tbl:TBLA_0H00560"/>
<feature type="compositionally biased region" description="Basic and acidic residues" evidence="1">
    <location>
        <begin position="1542"/>
        <end position="1553"/>
    </location>
</feature>
<feature type="compositionally biased region" description="Basic and acidic residues" evidence="1">
    <location>
        <begin position="26"/>
        <end position="38"/>
    </location>
</feature>
<evidence type="ECO:0000259" key="2">
    <source>
        <dbReference type="Pfam" id="PF16991"/>
    </source>
</evidence>
<feature type="compositionally biased region" description="Polar residues" evidence="1">
    <location>
        <begin position="1756"/>
        <end position="1766"/>
    </location>
</feature>
<dbReference type="InParanoid" id="I2H7J6"/>
<organism evidence="3 4">
    <name type="scientific">Henningerozyma blattae (strain ATCC 34711 / CBS 6284 / DSM 70876 / NBRC 10599 / NRRL Y-10934 / UCD 77-7)</name>
    <name type="common">Yeast</name>
    <name type="synonym">Tetrapisispora blattae</name>
    <dbReference type="NCBI Taxonomy" id="1071380"/>
    <lineage>
        <taxon>Eukaryota</taxon>
        <taxon>Fungi</taxon>
        <taxon>Dikarya</taxon>
        <taxon>Ascomycota</taxon>
        <taxon>Saccharomycotina</taxon>
        <taxon>Saccharomycetes</taxon>
        <taxon>Saccharomycetales</taxon>
        <taxon>Saccharomycetaceae</taxon>
        <taxon>Henningerozyma</taxon>
    </lineage>
</organism>
<feature type="compositionally biased region" description="Polar residues" evidence="1">
    <location>
        <begin position="1697"/>
        <end position="1709"/>
    </location>
</feature>
<feature type="compositionally biased region" description="Basic and acidic residues" evidence="1">
    <location>
        <begin position="2007"/>
        <end position="2026"/>
    </location>
</feature>
<dbReference type="RefSeq" id="XP_004181867.1">
    <property type="nucleotide sequence ID" value="XM_004181819.1"/>
</dbReference>
<evidence type="ECO:0000313" key="4">
    <source>
        <dbReference type="Proteomes" id="UP000002866"/>
    </source>
</evidence>
<dbReference type="OrthoDB" id="4064352at2759"/>
<feature type="compositionally biased region" description="Low complexity" evidence="1">
    <location>
        <begin position="217"/>
        <end position="228"/>
    </location>
</feature>
<gene>
    <name evidence="3" type="primary">TBLA0H00560</name>
    <name evidence="3" type="ORF">TBLA_0H00560</name>
</gene>
<feature type="region of interest" description="Disordered" evidence="1">
    <location>
        <begin position="1756"/>
        <end position="1779"/>
    </location>
</feature>
<feature type="region of interest" description="Disordered" evidence="1">
    <location>
        <begin position="1400"/>
        <end position="1449"/>
    </location>
</feature>
<feature type="compositionally biased region" description="Polar residues" evidence="1">
    <location>
        <begin position="1992"/>
        <end position="2004"/>
    </location>
</feature>
<feature type="compositionally biased region" description="Low complexity" evidence="1">
    <location>
        <begin position="139"/>
        <end position="166"/>
    </location>
</feature>
<feature type="compositionally biased region" description="Polar residues" evidence="1">
    <location>
        <begin position="398"/>
        <end position="508"/>
    </location>
</feature>
<dbReference type="EMBL" id="HE806323">
    <property type="protein sequence ID" value="CCH62348.1"/>
    <property type="molecule type" value="Genomic_DNA"/>
</dbReference>
<dbReference type="OMA" id="NINKERP"/>
<feature type="compositionally biased region" description="Polar residues" evidence="1">
    <location>
        <begin position="1043"/>
        <end position="1053"/>
    </location>
</feature>
<feature type="region of interest" description="Disordered" evidence="1">
    <location>
        <begin position="1"/>
        <end position="534"/>
    </location>
</feature>
<feature type="compositionally biased region" description="Polar residues" evidence="1">
    <location>
        <begin position="1937"/>
        <end position="1961"/>
    </location>
</feature>
<feature type="compositionally biased region" description="Basic residues" evidence="1">
    <location>
        <begin position="58"/>
        <end position="67"/>
    </location>
</feature>
<feature type="compositionally biased region" description="Polar residues" evidence="1">
    <location>
        <begin position="172"/>
        <end position="183"/>
    </location>
</feature>
<feature type="compositionally biased region" description="Basic and acidic residues" evidence="1">
    <location>
        <begin position="2203"/>
        <end position="2216"/>
    </location>
</feature>
<feature type="region of interest" description="Disordered" evidence="1">
    <location>
        <begin position="1043"/>
        <end position="1071"/>
    </location>
</feature>
<feature type="compositionally biased region" description="Low complexity" evidence="1">
    <location>
        <begin position="2073"/>
        <end position="2083"/>
    </location>
</feature>
<protein>
    <recommendedName>
        <fullName evidence="2">Sir4 SID domain-containing protein</fullName>
    </recommendedName>
</protein>
<feature type="compositionally biased region" description="Polar residues" evidence="1">
    <location>
        <begin position="329"/>
        <end position="340"/>
    </location>
</feature>
<feature type="region of interest" description="Disordered" evidence="1">
    <location>
        <begin position="2071"/>
        <end position="2094"/>
    </location>
</feature>
<feature type="compositionally biased region" description="Polar residues" evidence="1">
    <location>
        <begin position="915"/>
        <end position="929"/>
    </location>
</feature>
<reference evidence="3 4" key="1">
    <citation type="journal article" date="2011" name="Proc. Natl. Acad. Sci. U.S.A.">
        <title>Evolutionary erosion of yeast sex chromosomes by mating-type switching accidents.</title>
        <authorList>
            <person name="Gordon J.L."/>
            <person name="Armisen D."/>
            <person name="Proux-Wera E."/>
            <person name="Oheigeartaigh S.S."/>
            <person name="Byrne K.P."/>
            <person name="Wolfe K.H."/>
        </authorList>
    </citation>
    <scope>NUCLEOTIDE SEQUENCE [LARGE SCALE GENOMIC DNA]</scope>
    <source>
        <strain evidence="4">ATCC 34711 / CBS 6284 / DSM 70876 / NBRC 10599 / NRRL Y-10934 / UCD 77-7</strain>
    </source>
</reference>
<feature type="region of interest" description="Disordered" evidence="1">
    <location>
        <begin position="1687"/>
        <end position="1709"/>
    </location>
</feature>
<evidence type="ECO:0000256" key="1">
    <source>
        <dbReference type="SAM" id="MobiDB-lite"/>
    </source>
</evidence>
<feature type="compositionally biased region" description="Polar residues" evidence="1">
    <location>
        <begin position="352"/>
        <end position="369"/>
    </location>
</feature>
<feature type="compositionally biased region" description="Low complexity" evidence="1">
    <location>
        <begin position="235"/>
        <end position="252"/>
    </location>
</feature>
<sequence>MSAQYSIKHANSNKTNKHNNNNRIMNTHDIKANSEDPIKNPSSTDLYSGLNGDGERRLHSKKKHHNKAIGNSDASKVSKSRSINAPHHSLIGSKYNLAAKPKINRPRKPSPQIRPVTSYSTSPKSSKLLDLLRSKRSSKSSSSSSKSSPSSNKSSSKSKKSTSNSKKTTDSADSTPRKNSTKVTPFLQGVHELLTESSSSSNNSIGKNTELPSKLHITTSNNTSIATTQNKEHSNTSSKSSTPTSSNTYTSTEIVTKISPQTETTDSSQNVERPTQKVKKSTENEANSSTQNKKASTQNKASTSLQQVKNSSGQNEINEASQKVEKSTQDTVKSSSQNGIKHSLPNGEDDSSQTMPKPSTKNIVITSSAMDGDDSVQKMEKSMANSSTPYETKHSTQTEKNATTPIVEKSSAQNEATASTPIEPNNSTEDIPKSSTQKEANASTSNVPNSSPQKVRKPSVQSVAKPSFQNAINDIPNITKSSTQNETNNSTQDVVKLSTQNRTTISKQKVTHDSDQKIKKSTQNKKTSLRPGKTITSDQNVATSFNPVKNIDSARNVEKSLTQNRTNDPSQKVERALTQNTTSGSLHNLPKFSNQNETITFNQRVEKPTAQLKTVDSAQNLEKAITQNMVKSPTHNVVNASIQNVTNISSQTIRQQPIQNKAKPPNPDVSNASAQKVVNAFKHKAEKISAQKVSNASTQHITNNTAQNVVNTSTQSEANTSIQYMTDASTDSINVITQNVINAIARNMAEAITQNDANIIIQSIVKAFAQNNTKTITQQIANTIIQNMLKAFAQHNINVRNQNNLNIITPYTANIITQSMVKAITQHNTNIIAQHNAILLAKNNEKHHALHNSKLHAVNLLAQHNAKTIAQHDENIIPQPVPNSTTPNNFSANNARRIINYNGLSKDTNKLSYVPRTSSRNSPPINSTLGEPIHRVPVQQNNSAKEAIYGSTPNANINIYNSKNNNTMATRQDKHPRNNYSSHLVSSNAIYENENPTTFVFDPSASIQGAISNGKTNIQLIPIKSHSNPNLNKLNYDKNALTRNGPNISNHMGNSHKKIPDTDNTISSSNNSGYNNNDLLVSNPSNKAINTSTVKTSSPLLNISSKSYLFRKSDISEFNPLTGTPYSGQQNQQLPQMPSRSAMTNHNNTYSGPAPIVYSRLRQEQLAQLPNYQVPNSLRHPASNSISDASKDFIQNIQSSQYSNSSAGMPLNQNILNNNDKQTIVTSSTPNTNKVYTKTSTINIEGNRRILLSQIHGPEQSLSNYKITLSNGLKFDSLQKDAKIAEKLGRYFDCIASSTKLTVSESNQNIVDLLRKMNMPIETLPIESSNFPKVFSAAQNTSPMDQTSVKDLEIFKTGKLLNTHTFKPSSISITSILNEATKTSDQVTLMNNKGNPIITHPSINNDNSQNQSSIYLNGNGKRNRGSATSELEHREAEIQPTNPNIKLHDSIGKELNNTKKDSEKQLNNDPLTLNLESKINEKVLYSKARLPQEITIPKSNNDTQLISSDLDNKFQDTLKSGMMETIIISDSDFSDLDLDQEESVKRSSEHEEVVPAQSSTQQAVSKPKDVKRPMLFEKNKRLDDYDKCRKKFTRDFNIYANSKLKGKNTFLASTLIDLLDTGLIPYSSLEESYYVSGTNDVCSIQNFVTSNAFIFQQPHKGNSIKYLEIEDRLIHKNVSSDRNKGIENKRLPRLPQPTDTSMKIESSNSVTQEVNAVARITSRYKNINKERPLSSHSSNLTNNDVMAVQSAIENRNSISSDTQQKGSDIHANDSTEIDNTTLPSIKEAKKDNTRPKHSKVRLDWISRWKYYLKFSILFFDEQSFIENPPPNNMSADELLSIVAKIRTIFLEKFNSDYTTDINNRFHIFIYNDTSTQEQVSVLTKNYLTAKHINDTSHKIRFWNINKALKFIKDLGVDLNGDDTSYSKMYEKGAIDETPSSLPKSNAVSNTWPSTQTANNPEPISDTGIKVAGQTPAYNATVSKSEEHRNKNHTSQKTNDPNPLFSQVKKDNIKKPEIQENKIETHNNIKNSYTSNQSCSVKSQHRENVTNIEVSVSSSKANDILHDLAENKSKNISSSSSLNKPKPPIENLKNSSIDKARSCENNISKEEHVLTVNNTTETENNDIESEEIKYMTSLLEDANATLDRKDYELLKAQKIIEALSTEVLDSQIQIATLTSTLNLYKRKYENISQNKNNISGRSTQEPKWKKAKINHAD</sequence>
<feature type="region of interest" description="Disordered" evidence="1">
    <location>
        <begin position="2194"/>
        <end position="2216"/>
    </location>
</feature>
<name>I2H7J6_HENB6</name>
<feature type="compositionally biased region" description="Low complexity" evidence="1">
    <location>
        <begin position="1402"/>
        <end position="1414"/>
    </location>
</feature>
<feature type="compositionally biased region" description="Low complexity" evidence="1">
    <location>
        <begin position="8"/>
        <end position="25"/>
    </location>
</feature>